<keyword evidence="5 7" id="KW-0378">Hydrolase</keyword>
<reference evidence="7" key="1">
    <citation type="submission" date="2019-03" db="EMBL/GenBank/DDBJ databases">
        <title>Single cell metagenomics reveals metabolic interactions within the superorganism composed of flagellate Streblomastix strix and complex community of Bacteroidetes bacteria on its surface.</title>
        <authorList>
            <person name="Treitli S.C."/>
            <person name="Kolisko M."/>
            <person name="Husnik F."/>
            <person name="Keeling P."/>
            <person name="Hampl V."/>
        </authorList>
    </citation>
    <scope>NUCLEOTIDE SEQUENCE</scope>
    <source>
        <strain evidence="7">STM</strain>
    </source>
</reference>
<keyword evidence="3" id="KW-0540">Nuclease</keyword>
<accession>A0A5J4PT53</accession>
<evidence type="ECO:0000256" key="5">
    <source>
        <dbReference type="ARBA" id="ARBA00022801"/>
    </source>
</evidence>
<comment type="similarity">
    <text evidence="1">Belongs to the YoeB family.</text>
</comment>
<organism evidence="7">
    <name type="scientific">termite gut metagenome</name>
    <dbReference type="NCBI Taxonomy" id="433724"/>
    <lineage>
        <taxon>unclassified sequences</taxon>
        <taxon>metagenomes</taxon>
        <taxon>organismal metagenomes</taxon>
    </lineage>
</organism>
<dbReference type="NCBIfam" id="TIGR02116">
    <property type="entry name" value="toxin_Txe_YoeB"/>
    <property type="match status" value="1"/>
</dbReference>
<dbReference type="AlphaFoldDB" id="A0A5J4PT53"/>
<comment type="caution">
    <text evidence="7">The sequence shown here is derived from an EMBL/GenBank/DDBJ whole genome shotgun (WGS) entry which is preliminary data.</text>
</comment>
<name>A0A5J4PT53_9ZZZZ</name>
<evidence type="ECO:0000256" key="1">
    <source>
        <dbReference type="ARBA" id="ARBA00008172"/>
    </source>
</evidence>
<dbReference type="InterPro" id="IPR009614">
    <property type="entry name" value="YoeB_toxin"/>
</dbReference>
<dbReference type="PANTHER" id="PTHR38039:SF1">
    <property type="entry name" value="TOXIN YOEB"/>
    <property type="match status" value="1"/>
</dbReference>
<evidence type="ECO:0000256" key="4">
    <source>
        <dbReference type="ARBA" id="ARBA00022759"/>
    </source>
</evidence>
<keyword evidence="2" id="KW-1277">Toxin-antitoxin system</keyword>
<dbReference type="Pfam" id="PF06769">
    <property type="entry name" value="YoeB_toxin"/>
    <property type="match status" value="1"/>
</dbReference>
<protein>
    <recommendedName>
        <fullName evidence="6">Putative mRNA interferase YoeB</fullName>
    </recommendedName>
</protein>
<dbReference type="SUPFAM" id="SSF143011">
    <property type="entry name" value="RelE-like"/>
    <property type="match status" value="1"/>
</dbReference>
<dbReference type="Gene3D" id="3.30.2310.20">
    <property type="entry name" value="RelE-like"/>
    <property type="match status" value="1"/>
</dbReference>
<dbReference type="EMBL" id="SNRY01006916">
    <property type="protein sequence ID" value="KAA6311483.1"/>
    <property type="molecule type" value="Genomic_DNA"/>
</dbReference>
<evidence type="ECO:0000313" key="7">
    <source>
        <dbReference type="EMBL" id="KAA6311483.1"/>
    </source>
</evidence>
<dbReference type="InterPro" id="IPR035093">
    <property type="entry name" value="RelE/ParE_toxin_dom_sf"/>
</dbReference>
<keyword evidence="4" id="KW-0255">Endonuclease</keyword>
<dbReference type="GO" id="GO:0004519">
    <property type="term" value="F:endonuclease activity"/>
    <property type="evidence" value="ECO:0007669"/>
    <property type="project" value="UniProtKB-KW"/>
</dbReference>
<sequence>MSITFSPEAEEDYEYWKMNNPVMVNRIKRLLKDMSEHPYTGIGKPERLKYELSGKWSRRINTEHRIIYIVREPEEDIYILALKYYYSK</sequence>
<proteinExistence type="inferred from homology"/>
<gene>
    <name evidence="7" type="ORF">EZS27_037395</name>
</gene>
<dbReference type="GO" id="GO:0016787">
    <property type="term" value="F:hydrolase activity"/>
    <property type="evidence" value="ECO:0007669"/>
    <property type="project" value="UniProtKB-KW"/>
</dbReference>
<dbReference type="PANTHER" id="PTHR38039">
    <property type="entry name" value="TOXIN YOEB"/>
    <property type="match status" value="1"/>
</dbReference>
<dbReference type="GO" id="GO:0045892">
    <property type="term" value="P:negative regulation of DNA-templated transcription"/>
    <property type="evidence" value="ECO:0007669"/>
    <property type="project" value="TreeGrafter"/>
</dbReference>
<evidence type="ECO:0000256" key="2">
    <source>
        <dbReference type="ARBA" id="ARBA00022649"/>
    </source>
</evidence>
<evidence type="ECO:0000256" key="6">
    <source>
        <dbReference type="ARBA" id="ARBA00030388"/>
    </source>
</evidence>
<dbReference type="GO" id="GO:0006401">
    <property type="term" value="P:RNA catabolic process"/>
    <property type="evidence" value="ECO:0007669"/>
    <property type="project" value="InterPro"/>
</dbReference>
<evidence type="ECO:0000256" key="3">
    <source>
        <dbReference type="ARBA" id="ARBA00022722"/>
    </source>
</evidence>